<reference evidence="2" key="1">
    <citation type="submission" date="2016-10" db="EMBL/GenBank/DDBJ databases">
        <authorList>
            <person name="Varghese N."/>
            <person name="Submissions S."/>
        </authorList>
    </citation>
    <scope>NUCLEOTIDE SEQUENCE [LARGE SCALE GENOMIC DNA]</scope>
    <source>
        <strain evidence="2">CGMCC 1.9127</strain>
    </source>
</reference>
<keyword evidence="2" id="KW-1185">Reference proteome</keyword>
<gene>
    <name evidence="1" type="ORF">SAMN05216262_12129</name>
</gene>
<evidence type="ECO:0000313" key="1">
    <source>
        <dbReference type="EMBL" id="SEL76682.1"/>
    </source>
</evidence>
<dbReference type="GO" id="GO:0005737">
    <property type="term" value="C:cytoplasm"/>
    <property type="evidence" value="ECO:0007669"/>
    <property type="project" value="TreeGrafter"/>
</dbReference>
<dbReference type="AlphaFoldDB" id="A0A1H7SVK5"/>
<dbReference type="OrthoDB" id="9785826at2"/>
<dbReference type="Gene3D" id="3.40.50.720">
    <property type="entry name" value="NAD(P)-binding Rossmann-like Domain"/>
    <property type="match status" value="1"/>
</dbReference>
<evidence type="ECO:0000313" key="2">
    <source>
        <dbReference type="Proteomes" id="UP000199297"/>
    </source>
</evidence>
<dbReference type="STRING" id="641665.GCA_002104455_02005"/>
<protein>
    <submittedName>
        <fullName evidence="1">NAD(P)-dependent dehydrogenase, short-chain alcohol dehydrogenase family</fullName>
    </submittedName>
</protein>
<dbReference type="InterPro" id="IPR036291">
    <property type="entry name" value="NAD(P)-bd_dom_sf"/>
</dbReference>
<organism evidence="1 2">
    <name type="scientific">Colwellia chukchiensis</name>
    <dbReference type="NCBI Taxonomy" id="641665"/>
    <lineage>
        <taxon>Bacteria</taxon>
        <taxon>Pseudomonadati</taxon>
        <taxon>Pseudomonadota</taxon>
        <taxon>Gammaproteobacteria</taxon>
        <taxon>Alteromonadales</taxon>
        <taxon>Colwelliaceae</taxon>
        <taxon>Colwellia</taxon>
    </lineage>
</organism>
<dbReference type="InterPro" id="IPR051468">
    <property type="entry name" value="Fungal_SecMetab_SDRs"/>
</dbReference>
<dbReference type="PRINTS" id="PR00081">
    <property type="entry name" value="GDHRDH"/>
</dbReference>
<dbReference type="InterPro" id="IPR002347">
    <property type="entry name" value="SDR_fam"/>
</dbReference>
<dbReference type="PANTHER" id="PTHR43544">
    <property type="entry name" value="SHORT-CHAIN DEHYDROGENASE/REDUCTASE"/>
    <property type="match status" value="1"/>
</dbReference>
<dbReference type="EMBL" id="FOBI01000021">
    <property type="protein sequence ID" value="SEL76682.1"/>
    <property type="molecule type" value="Genomic_DNA"/>
</dbReference>
<name>A0A1H7SVK5_9GAMM</name>
<dbReference type="Pfam" id="PF00106">
    <property type="entry name" value="adh_short"/>
    <property type="match status" value="1"/>
</dbReference>
<proteinExistence type="predicted"/>
<dbReference type="PANTHER" id="PTHR43544:SF12">
    <property type="entry name" value="NAD(P)-BINDING ROSSMANN-FOLD SUPERFAMILY PROTEIN"/>
    <property type="match status" value="1"/>
</dbReference>
<accession>A0A1H7SVK5</accession>
<dbReference type="Proteomes" id="UP000199297">
    <property type="component" value="Unassembled WGS sequence"/>
</dbReference>
<dbReference type="GO" id="GO:0016491">
    <property type="term" value="F:oxidoreductase activity"/>
    <property type="evidence" value="ECO:0007669"/>
    <property type="project" value="TreeGrafter"/>
</dbReference>
<sequence length="245" mass="27214">MQRQQVLILGANSTIAQALVTELLNAAEPVHITLISRDLSAYEQQNSARLTKILLSDYQESSIEKAVLTLTQTTAPTFSQVYIFHGLLHNETVSPEKRIEDFSAKSFTTILSANTVTPLLWIKALTPIITGDQPCKLVVFSARVGSIADNRLGGWYSYRASKAALNMMLKNVAIEFSRRAKNIKVIAFHPGTTNTGLSKPFQKNVAKGKLFTAQFVAQQVIKIVAKQVLNHKLSFLDWQGKNINW</sequence>
<dbReference type="RefSeq" id="WP_085285956.1">
    <property type="nucleotide sequence ID" value="NZ_FOBI01000021.1"/>
</dbReference>
<dbReference type="SUPFAM" id="SSF51735">
    <property type="entry name" value="NAD(P)-binding Rossmann-fold domains"/>
    <property type="match status" value="1"/>
</dbReference>